<feature type="domain" description="Sigma-54 factor interaction" evidence="6">
    <location>
        <begin position="164"/>
        <end position="394"/>
    </location>
</feature>
<evidence type="ECO:0000256" key="1">
    <source>
        <dbReference type="ARBA" id="ARBA00022741"/>
    </source>
</evidence>
<evidence type="ECO:0000256" key="5">
    <source>
        <dbReference type="PROSITE-ProRule" id="PRU00703"/>
    </source>
</evidence>
<dbReference type="CDD" id="cd02205">
    <property type="entry name" value="CBS_pair_SF"/>
    <property type="match status" value="1"/>
</dbReference>
<dbReference type="PROSITE" id="PS00675">
    <property type="entry name" value="SIGMA54_INTERACT_1"/>
    <property type="match status" value="1"/>
</dbReference>
<keyword evidence="5" id="KW-0129">CBS domain</keyword>
<dbReference type="AlphaFoldDB" id="A0A3M8D146"/>
<dbReference type="Pfam" id="PF00158">
    <property type="entry name" value="Sigma54_activat"/>
    <property type="match status" value="1"/>
</dbReference>
<dbReference type="Gene3D" id="1.10.10.60">
    <property type="entry name" value="Homeodomain-like"/>
    <property type="match status" value="1"/>
</dbReference>
<evidence type="ECO:0000259" key="6">
    <source>
        <dbReference type="PROSITE" id="PS50045"/>
    </source>
</evidence>
<dbReference type="Gene3D" id="3.10.580.10">
    <property type="entry name" value="CBS-domain"/>
    <property type="match status" value="1"/>
</dbReference>
<dbReference type="EMBL" id="RHHT01000011">
    <property type="protein sequence ID" value="RNB81826.1"/>
    <property type="molecule type" value="Genomic_DNA"/>
</dbReference>
<keyword evidence="3" id="KW-0805">Transcription regulation</keyword>
<dbReference type="CDD" id="cd00009">
    <property type="entry name" value="AAA"/>
    <property type="match status" value="1"/>
</dbReference>
<dbReference type="Pfam" id="PF00571">
    <property type="entry name" value="CBS"/>
    <property type="match status" value="2"/>
</dbReference>
<reference evidence="8 9" key="1">
    <citation type="submission" date="2018-10" db="EMBL/GenBank/DDBJ databases">
        <title>Phylogenomics of Brevibacillus.</title>
        <authorList>
            <person name="Dunlap C."/>
        </authorList>
    </citation>
    <scope>NUCLEOTIDE SEQUENCE [LARGE SCALE GENOMIC DNA]</scope>
    <source>
        <strain evidence="8 9">JCM 15085</strain>
    </source>
</reference>
<name>A0A3M8D146_9BACL</name>
<dbReference type="InterPro" id="IPR046342">
    <property type="entry name" value="CBS_dom_sf"/>
</dbReference>
<dbReference type="SUPFAM" id="SSF46689">
    <property type="entry name" value="Homeodomain-like"/>
    <property type="match status" value="1"/>
</dbReference>
<dbReference type="GO" id="GO:0006355">
    <property type="term" value="P:regulation of DNA-templated transcription"/>
    <property type="evidence" value="ECO:0007669"/>
    <property type="project" value="InterPro"/>
</dbReference>
<evidence type="ECO:0000313" key="9">
    <source>
        <dbReference type="Proteomes" id="UP000281915"/>
    </source>
</evidence>
<dbReference type="InterPro" id="IPR025662">
    <property type="entry name" value="Sigma_54_int_dom_ATP-bd_1"/>
</dbReference>
<keyword evidence="2" id="KW-0067">ATP-binding</keyword>
<dbReference type="SMART" id="SM00382">
    <property type="entry name" value="AAA"/>
    <property type="match status" value="1"/>
</dbReference>
<dbReference type="InterPro" id="IPR027417">
    <property type="entry name" value="P-loop_NTPase"/>
</dbReference>
<dbReference type="PANTHER" id="PTHR32071">
    <property type="entry name" value="TRANSCRIPTIONAL REGULATORY PROTEIN"/>
    <property type="match status" value="1"/>
</dbReference>
<dbReference type="RefSeq" id="WP_122912653.1">
    <property type="nucleotide sequence ID" value="NZ_RHHT01000011.1"/>
</dbReference>
<dbReference type="PROSITE" id="PS00688">
    <property type="entry name" value="SIGMA54_INTERACT_3"/>
    <property type="match status" value="1"/>
</dbReference>
<keyword evidence="4" id="KW-0804">Transcription</keyword>
<dbReference type="SUPFAM" id="SSF52540">
    <property type="entry name" value="P-loop containing nucleoside triphosphate hydrolases"/>
    <property type="match status" value="1"/>
</dbReference>
<dbReference type="PROSITE" id="PS50045">
    <property type="entry name" value="SIGMA54_INTERACT_4"/>
    <property type="match status" value="1"/>
</dbReference>
<dbReference type="SUPFAM" id="SSF54631">
    <property type="entry name" value="CBS-domain pair"/>
    <property type="match status" value="1"/>
</dbReference>
<protein>
    <submittedName>
        <fullName evidence="8">CBS domain-containing protein</fullName>
    </submittedName>
</protein>
<evidence type="ECO:0000256" key="4">
    <source>
        <dbReference type="ARBA" id="ARBA00023163"/>
    </source>
</evidence>
<dbReference type="InterPro" id="IPR003593">
    <property type="entry name" value="AAA+_ATPase"/>
</dbReference>
<feature type="domain" description="CBS" evidence="7">
    <location>
        <begin position="9"/>
        <end position="65"/>
    </location>
</feature>
<dbReference type="InterPro" id="IPR002197">
    <property type="entry name" value="HTH_Fis"/>
</dbReference>
<dbReference type="PRINTS" id="PR01590">
    <property type="entry name" value="HTHFIS"/>
</dbReference>
<dbReference type="InterPro" id="IPR009057">
    <property type="entry name" value="Homeodomain-like_sf"/>
</dbReference>
<gene>
    <name evidence="8" type="ORF">EDM58_06740</name>
</gene>
<dbReference type="FunFam" id="3.40.50.300:FF:000006">
    <property type="entry name" value="DNA-binding transcriptional regulator NtrC"/>
    <property type="match status" value="1"/>
</dbReference>
<dbReference type="Gene3D" id="3.40.50.300">
    <property type="entry name" value="P-loop containing nucleotide triphosphate hydrolases"/>
    <property type="match status" value="1"/>
</dbReference>
<dbReference type="PROSITE" id="PS51371">
    <property type="entry name" value="CBS"/>
    <property type="match status" value="2"/>
</dbReference>
<comment type="caution">
    <text evidence="8">The sequence shown here is derived from an EMBL/GenBank/DDBJ whole genome shotgun (WGS) entry which is preliminary data.</text>
</comment>
<feature type="domain" description="CBS" evidence="7">
    <location>
        <begin position="73"/>
        <end position="134"/>
    </location>
</feature>
<evidence type="ECO:0000256" key="3">
    <source>
        <dbReference type="ARBA" id="ARBA00023015"/>
    </source>
</evidence>
<dbReference type="InterPro" id="IPR000644">
    <property type="entry name" value="CBS_dom"/>
</dbReference>
<dbReference type="InterPro" id="IPR002078">
    <property type="entry name" value="Sigma_54_int"/>
</dbReference>
<organism evidence="8 9">
    <name type="scientific">Brevibacillus panacihumi</name>
    <dbReference type="NCBI Taxonomy" id="497735"/>
    <lineage>
        <taxon>Bacteria</taxon>
        <taxon>Bacillati</taxon>
        <taxon>Bacillota</taxon>
        <taxon>Bacilli</taxon>
        <taxon>Bacillales</taxon>
        <taxon>Paenibacillaceae</taxon>
        <taxon>Brevibacillus</taxon>
    </lineage>
</organism>
<dbReference type="Pfam" id="PF02954">
    <property type="entry name" value="HTH_8"/>
    <property type="match status" value="1"/>
</dbReference>
<dbReference type="Gene3D" id="1.10.8.60">
    <property type="match status" value="1"/>
</dbReference>
<evidence type="ECO:0000256" key="2">
    <source>
        <dbReference type="ARBA" id="ARBA00022840"/>
    </source>
</evidence>
<evidence type="ECO:0000259" key="7">
    <source>
        <dbReference type="PROSITE" id="PS51371"/>
    </source>
</evidence>
<sequence>MTMRLHDWIQPISAFLRPDDTMEEAARIMLDSGLDVLAVRDASGRILGGFSSSSLYQMIVENVSFTAPIRNYIKTDAVTARMDKLSEMTLEQLEQMVSHGPEGYRVVVDEHQRIIGMLTKARMARALLESRKQSISCQHDDISRLPEKNALKHPFQAMYSWDHIITSDKRMKHCIALAAKTARHHTPLLLRGESGTGKELFAHAVHQESDRAHGPFITVNCASIPEHLLEAEFLGYESGAFTGADRAGRIGKLELAGGGTLFLDEIGDMPLALQAKLLRVLEGKDFFRVGGSRPIHTDVRIIAATHAPLEEMMAAKTFRADLYYRLHIMTLTIPPLRQRRSDILLLANAFIRQLNPVLNTRVTGIEDAAQEVLYQYDWPGNIRQLRNVMERGMILAEEGELSFADLPEEIAQTAARTGGDVVHAAEKREIERTLRETNGNKTKAARLLGISRSAFYEKLKKYRM</sequence>
<dbReference type="Pfam" id="PF25601">
    <property type="entry name" value="AAA_lid_14"/>
    <property type="match status" value="1"/>
</dbReference>
<dbReference type="Proteomes" id="UP000281915">
    <property type="component" value="Unassembled WGS sequence"/>
</dbReference>
<dbReference type="GO" id="GO:0043565">
    <property type="term" value="F:sequence-specific DNA binding"/>
    <property type="evidence" value="ECO:0007669"/>
    <property type="project" value="InterPro"/>
</dbReference>
<dbReference type="GO" id="GO:0005524">
    <property type="term" value="F:ATP binding"/>
    <property type="evidence" value="ECO:0007669"/>
    <property type="project" value="UniProtKB-KW"/>
</dbReference>
<evidence type="ECO:0000313" key="8">
    <source>
        <dbReference type="EMBL" id="RNB81826.1"/>
    </source>
</evidence>
<dbReference type="InterPro" id="IPR058031">
    <property type="entry name" value="AAA_lid_NorR"/>
</dbReference>
<keyword evidence="1" id="KW-0547">Nucleotide-binding</keyword>
<dbReference type="InterPro" id="IPR025944">
    <property type="entry name" value="Sigma_54_int_dom_CS"/>
</dbReference>
<proteinExistence type="predicted"/>
<accession>A0A3M8D146</accession>